<proteinExistence type="inferred from homology"/>
<comment type="cofactor">
    <cofactor evidence="10">
        <name>Mg(2+)</name>
        <dbReference type="ChEBI" id="CHEBI:18420"/>
    </cofactor>
    <text evidence="10">Binds 1 Mg(2+) ion per subunit.</text>
</comment>
<dbReference type="PANTHER" id="PTHR11067:SF9">
    <property type="entry name" value="INOSINE TRIPHOSPHATE PYROPHOSPHATASE"/>
    <property type="match status" value="1"/>
</dbReference>
<dbReference type="FunFam" id="3.90.950.10:FF:000001">
    <property type="entry name" value="dITP/XTP pyrophosphatase"/>
    <property type="match status" value="1"/>
</dbReference>
<evidence type="ECO:0000256" key="1">
    <source>
        <dbReference type="ARBA" id="ARBA00008023"/>
    </source>
</evidence>
<dbReference type="GO" id="GO:0017111">
    <property type="term" value="F:ribonucleoside triphosphate phosphatase activity"/>
    <property type="evidence" value="ECO:0007669"/>
    <property type="project" value="InterPro"/>
</dbReference>
<dbReference type="CDD" id="cd00515">
    <property type="entry name" value="HAM1"/>
    <property type="match status" value="1"/>
</dbReference>
<feature type="binding site" evidence="10">
    <location>
        <begin position="7"/>
        <end position="12"/>
    </location>
    <ligand>
        <name>substrate</name>
    </ligand>
</feature>
<evidence type="ECO:0000256" key="2">
    <source>
        <dbReference type="ARBA" id="ARBA00011738"/>
    </source>
</evidence>
<dbReference type="Gene3D" id="3.90.950.10">
    <property type="match status" value="1"/>
</dbReference>
<dbReference type="GO" id="GO:0046872">
    <property type="term" value="F:metal ion binding"/>
    <property type="evidence" value="ECO:0007669"/>
    <property type="project" value="UniProtKB-KW"/>
</dbReference>
<evidence type="ECO:0000256" key="10">
    <source>
        <dbReference type="HAMAP-Rule" id="MF_01405"/>
    </source>
</evidence>
<feature type="binding site" evidence="10">
    <location>
        <position position="77"/>
    </location>
    <ligand>
        <name>Mg(2+)</name>
        <dbReference type="ChEBI" id="CHEBI:18420"/>
    </ligand>
</feature>
<evidence type="ECO:0000313" key="14">
    <source>
        <dbReference type="Proteomes" id="UP000007383"/>
    </source>
</evidence>
<dbReference type="InterPro" id="IPR002637">
    <property type="entry name" value="RdgB/HAM1"/>
</dbReference>
<dbReference type="Pfam" id="PF01725">
    <property type="entry name" value="Ham1p_like"/>
    <property type="match status" value="1"/>
</dbReference>
<feature type="binding site" evidence="10">
    <location>
        <position position="187"/>
    </location>
    <ligand>
        <name>substrate</name>
    </ligand>
</feature>
<keyword evidence="7 10" id="KW-0546">Nucleotide metabolism</keyword>
<comment type="catalytic activity">
    <reaction evidence="8 10">
        <text>dITP + H2O = dIMP + diphosphate + H(+)</text>
        <dbReference type="Rhea" id="RHEA:28342"/>
        <dbReference type="ChEBI" id="CHEBI:15377"/>
        <dbReference type="ChEBI" id="CHEBI:15378"/>
        <dbReference type="ChEBI" id="CHEBI:33019"/>
        <dbReference type="ChEBI" id="CHEBI:61194"/>
        <dbReference type="ChEBI" id="CHEBI:61382"/>
        <dbReference type="EC" id="3.6.1.66"/>
    </reaction>
</comment>
<comment type="catalytic activity">
    <reaction evidence="9 10">
        <text>XTP + H2O = XMP + diphosphate + H(+)</text>
        <dbReference type="Rhea" id="RHEA:28610"/>
        <dbReference type="ChEBI" id="CHEBI:15377"/>
        <dbReference type="ChEBI" id="CHEBI:15378"/>
        <dbReference type="ChEBI" id="CHEBI:33019"/>
        <dbReference type="ChEBI" id="CHEBI:57464"/>
        <dbReference type="ChEBI" id="CHEBI:61314"/>
        <dbReference type="EC" id="3.6.1.66"/>
    </reaction>
</comment>
<dbReference type="GO" id="GO:0009117">
    <property type="term" value="P:nucleotide metabolic process"/>
    <property type="evidence" value="ECO:0007669"/>
    <property type="project" value="UniProtKB-KW"/>
</dbReference>
<dbReference type="GO" id="GO:0036220">
    <property type="term" value="F:ITP diphosphatase activity"/>
    <property type="evidence" value="ECO:0007669"/>
    <property type="project" value="UniProtKB-UniRule"/>
</dbReference>
<dbReference type="eggNOG" id="COG0127">
    <property type="taxonomic scope" value="Bacteria"/>
</dbReference>
<evidence type="ECO:0000256" key="3">
    <source>
        <dbReference type="ARBA" id="ARBA00022723"/>
    </source>
</evidence>
<comment type="function">
    <text evidence="10">Pyrophosphatase that catalyzes the hydrolysis of nucleoside triphosphates to their monophosphate derivatives, with a high preference for the non-canonical purine nucleotides XTP (xanthosine triphosphate), dITP (deoxyinosine triphosphate) and ITP. Seems to function as a house-cleaning enzyme that removes non-canonical purine nucleotides from the nucleotide pool, thus preventing their incorporation into DNA/RNA and avoiding chromosomal lesions.</text>
</comment>
<evidence type="ECO:0000256" key="7">
    <source>
        <dbReference type="ARBA" id="ARBA00023080"/>
    </source>
</evidence>
<evidence type="ECO:0000256" key="8">
    <source>
        <dbReference type="ARBA" id="ARBA00051875"/>
    </source>
</evidence>
<dbReference type="HOGENOM" id="CLU_082080_0_2_12"/>
<reference evidence="14" key="1">
    <citation type="journal article" date="2013" name="Stand. Genomic Sci.">
        <title>Complete genome sequence of the halophilic bacterium Spirochaeta africana type strain (Z-7692(T)) from the alkaline Lake Magadi in the East African Rift.</title>
        <authorList>
            <person name="Liolos K."/>
            <person name="Abt B."/>
            <person name="Scheuner C."/>
            <person name="Teshima H."/>
            <person name="Held B."/>
            <person name="Lapidus A."/>
            <person name="Nolan M."/>
            <person name="Lucas S."/>
            <person name="Deshpande S."/>
            <person name="Cheng J.F."/>
            <person name="Tapia R."/>
            <person name="Goodwin L.A."/>
            <person name="Pitluck S."/>
            <person name="Pagani I."/>
            <person name="Ivanova N."/>
            <person name="Mavromatis K."/>
            <person name="Mikhailova N."/>
            <person name="Huntemann M."/>
            <person name="Pati A."/>
            <person name="Chen A."/>
            <person name="Palaniappan K."/>
            <person name="Land M."/>
            <person name="Rohde M."/>
            <person name="Tindall B.J."/>
            <person name="Detter J.C."/>
            <person name="Goker M."/>
            <person name="Bristow J."/>
            <person name="Eisen J.A."/>
            <person name="Markowitz V."/>
            <person name="Hugenholtz P."/>
            <person name="Woyke T."/>
            <person name="Klenk H.P."/>
            <person name="Kyrpides N.C."/>
        </authorList>
    </citation>
    <scope>NUCLEOTIDE SEQUENCE</scope>
    <source>
        <strain evidence="14">ATCC 700263 / DSM 8902 / Z-7692</strain>
    </source>
</reference>
<evidence type="ECO:0000256" key="6">
    <source>
        <dbReference type="ARBA" id="ARBA00022842"/>
    </source>
</evidence>
<feature type="binding site" evidence="10">
    <location>
        <begin position="164"/>
        <end position="167"/>
    </location>
    <ligand>
        <name>substrate</name>
    </ligand>
</feature>
<dbReference type="AlphaFoldDB" id="H9UI74"/>
<dbReference type="PANTHER" id="PTHR11067">
    <property type="entry name" value="INOSINE TRIPHOSPHATE PYROPHOSPHATASE/HAM1 PROTEIN"/>
    <property type="match status" value="1"/>
</dbReference>
<dbReference type="GO" id="GO:0035870">
    <property type="term" value="F:dITP diphosphatase activity"/>
    <property type="evidence" value="ECO:0007669"/>
    <property type="project" value="UniProtKB-UniRule"/>
</dbReference>
<dbReference type="PATRIC" id="fig|889378.3.peg.1137"/>
<accession>H9UI74</accession>
<feature type="binding site" evidence="10">
    <location>
        <position position="38"/>
    </location>
    <ligand>
        <name>Mg(2+)</name>
        <dbReference type="ChEBI" id="CHEBI:18420"/>
    </ligand>
</feature>
<evidence type="ECO:0000256" key="5">
    <source>
        <dbReference type="ARBA" id="ARBA00022801"/>
    </source>
</evidence>
<evidence type="ECO:0000256" key="9">
    <source>
        <dbReference type="ARBA" id="ARBA00052017"/>
    </source>
</evidence>
<dbReference type="RefSeq" id="WP_014455206.1">
    <property type="nucleotide sequence ID" value="NC_017098.1"/>
</dbReference>
<evidence type="ECO:0000256" key="4">
    <source>
        <dbReference type="ARBA" id="ARBA00022741"/>
    </source>
</evidence>
<comment type="subunit">
    <text evidence="2 10">Homodimer.</text>
</comment>
<keyword evidence="4 10" id="KW-0547">Nucleotide-binding</keyword>
<dbReference type="GO" id="GO:0005829">
    <property type="term" value="C:cytosol"/>
    <property type="evidence" value="ECO:0007669"/>
    <property type="project" value="TreeGrafter"/>
</dbReference>
<dbReference type="EMBL" id="CP003282">
    <property type="protein sequence ID" value="AFG37217.1"/>
    <property type="molecule type" value="Genomic_DNA"/>
</dbReference>
<gene>
    <name evidence="13" type="ordered locus">Spiaf_1133</name>
</gene>
<protein>
    <recommendedName>
        <fullName evidence="10">dITP/XTP pyrophosphatase</fullName>
        <ecNumber evidence="10">3.6.1.66</ecNumber>
    </recommendedName>
    <alternativeName>
        <fullName evidence="10">Non-canonical purine NTP pyrophosphatase</fullName>
    </alternativeName>
    <alternativeName>
        <fullName evidence="10">Non-standard purine NTP pyrophosphatase</fullName>
    </alternativeName>
    <alternativeName>
        <fullName evidence="10">Nucleoside-triphosphate diphosphatase</fullName>
    </alternativeName>
    <alternativeName>
        <fullName evidence="10">Nucleoside-triphosphate pyrophosphatase</fullName>
        <shortName evidence="10">NTPase</shortName>
    </alternativeName>
</protein>
<dbReference type="OrthoDB" id="9807456at2"/>
<feature type="binding site" evidence="10">
    <location>
        <begin position="192"/>
        <end position="193"/>
    </location>
    <ligand>
        <name>substrate</name>
    </ligand>
</feature>
<dbReference type="HAMAP" id="MF_01405">
    <property type="entry name" value="Non_canon_purine_NTPase"/>
    <property type="match status" value="1"/>
</dbReference>
<dbReference type="GO" id="GO:0036222">
    <property type="term" value="F:XTP diphosphatase activity"/>
    <property type="evidence" value="ECO:0007669"/>
    <property type="project" value="UniProtKB-UniRule"/>
</dbReference>
<dbReference type="STRING" id="889378.Spiaf_1133"/>
<keyword evidence="3 10" id="KW-0479">Metal-binding</keyword>
<dbReference type="GO" id="GO:0000166">
    <property type="term" value="F:nucleotide binding"/>
    <property type="evidence" value="ECO:0007669"/>
    <property type="project" value="UniProtKB-KW"/>
</dbReference>
<sequence length="232" mass="24297">MTVLLATNNTHKIREIQQIAPGITFRTPADLGITFSHEETGSSFTENALGKAAALHQALSALPAAVQNRITAVLADDSGICVDALDGRPGIHSARYGAEDPHNPPASDAERTARLLRELGDRRDRSARYICAVAVLRQTGQQICVTDTLEGRIATAPSSGTGGFGYDPVFFLPQFGCTAADISDEQKHAVSHRGKAVRQALAALQAAEETAPPRQSGSAPTAGTSTATPATD</sequence>
<dbReference type="InterPro" id="IPR020922">
    <property type="entry name" value="dITP/XTP_pyrophosphatase"/>
</dbReference>
<keyword evidence="14" id="KW-1185">Reference proteome</keyword>
<evidence type="ECO:0000256" key="12">
    <source>
        <dbReference type="SAM" id="MobiDB-lite"/>
    </source>
</evidence>
<dbReference type="Proteomes" id="UP000007383">
    <property type="component" value="Chromosome"/>
</dbReference>
<organism evidence="13 14">
    <name type="scientific">Spirochaeta africana (strain ATCC 700263 / DSM 8902 / Z-7692)</name>
    <dbReference type="NCBI Taxonomy" id="889378"/>
    <lineage>
        <taxon>Bacteria</taxon>
        <taxon>Pseudomonadati</taxon>
        <taxon>Spirochaetota</taxon>
        <taxon>Spirochaetia</taxon>
        <taxon>Spirochaetales</taxon>
        <taxon>Spirochaetaceae</taxon>
        <taxon>Spirochaeta</taxon>
    </lineage>
</organism>
<feature type="region of interest" description="Disordered" evidence="12">
    <location>
        <begin position="201"/>
        <end position="232"/>
    </location>
</feature>
<dbReference type="NCBIfam" id="TIGR00042">
    <property type="entry name" value="RdgB/HAM1 family non-canonical purine NTP pyrophosphatase"/>
    <property type="match status" value="1"/>
</dbReference>
<dbReference type="InterPro" id="IPR029001">
    <property type="entry name" value="ITPase-like_fam"/>
</dbReference>
<comment type="catalytic activity">
    <reaction evidence="10">
        <text>ITP + H2O = IMP + diphosphate + H(+)</text>
        <dbReference type="Rhea" id="RHEA:29399"/>
        <dbReference type="ChEBI" id="CHEBI:15377"/>
        <dbReference type="ChEBI" id="CHEBI:15378"/>
        <dbReference type="ChEBI" id="CHEBI:33019"/>
        <dbReference type="ChEBI" id="CHEBI:58053"/>
        <dbReference type="ChEBI" id="CHEBI:61402"/>
        <dbReference type="EC" id="3.6.1.66"/>
    </reaction>
</comment>
<dbReference type="EC" id="3.6.1.66" evidence="10"/>
<feature type="active site" description="Proton acceptor" evidence="10">
    <location>
        <position position="77"/>
    </location>
</feature>
<feature type="compositionally biased region" description="Low complexity" evidence="12">
    <location>
        <begin position="216"/>
        <end position="232"/>
    </location>
</feature>
<comment type="similarity">
    <text evidence="1 10 11">Belongs to the HAM1 NTPase family.</text>
</comment>
<dbReference type="KEGG" id="sfc:Spiaf_1133"/>
<keyword evidence="5 10" id="KW-0378">Hydrolase</keyword>
<evidence type="ECO:0000256" key="11">
    <source>
        <dbReference type="RuleBase" id="RU003781"/>
    </source>
</evidence>
<evidence type="ECO:0000313" key="13">
    <source>
        <dbReference type="EMBL" id="AFG37217.1"/>
    </source>
</evidence>
<keyword evidence="6 10" id="KW-0460">Magnesium</keyword>
<feature type="binding site" evidence="10">
    <location>
        <position position="78"/>
    </location>
    <ligand>
        <name>substrate</name>
    </ligand>
</feature>
<name>H9UI74_SPIAZ</name>
<dbReference type="SUPFAM" id="SSF52972">
    <property type="entry name" value="ITPase-like"/>
    <property type="match status" value="1"/>
</dbReference>
<dbReference type="GO" id="GO:0009146">
    <property type="term" value="P:purine nucleoside triphosphate catabolic process"/>
    <property type="evidence" value="ECO:0007669"/>
    <property type="project" value="UniProtKB-UniRule"/>
</dbReference>